<dbReference type="Proteomes" id="UP001066276">
    <property type="component" value="Chromosome 3_2"/>
</dbReference>
<evidence type="ECO:0000313" key="2">
    <source>
        <dbReference type="Proteomes" id="UP001066276"/>
    </source>
</evidence>
<dbReference type="AlphaFoldDB" id="A0AAV7TYD2"/>
<protein>
    <submittedName>
        <fullName evidence="1">Uncharacterized protein</fullName>
    </submittedName>
</protein>
<dbReference type="EMBL" id="JANPWB010000006">
    <property type="protein sequence ID" value="KAJ1181181.1"/>
    <property type="molecule type" value="Genomic_DNA"/>
</dbReference>
<proteinExistence type="predicted"/>
<sequence>MLSSTATVLGVSNVKRVYGCDKLTCLTWQNLRTELWCGCGLAQQAGLVTGAECGPDHIRAGGASWSAEDVEAELSPAQAGGGGERSWGCRLPYPPGRQRGWQAGAAAPMDPQEQLGSGRLKICADSKGRIAVPAGWCEAAGDFGDVPEGEEAWVGGGLSGPCRPWR</sequence>
<evidence type="ECO:0000313" key="1">
    <source>
        <dbReference type="EMBL" id="KAJ1181181.1"/>
    </source>
</evidence>
<organism evidence="1 2">
    <name type="scientific">Pleurodeles waltl</name>
    <name type="common">Iberian ribbed newt</name>
    <dbReference type="NCBI Taxonomy" id="8319"/>
    <lineage>
        <taxon>Eukaryota</taxon>
        <taxon>Metazoa</taxon>
        <taxon>Chordata</taxon>
        <taxon>Craniata</taxon>
        <taxon>Vertebrata</taxon>
        <taxon>Euteleostomi</taxon>
        <taxon>Amphibia</taxon>
        <taxon>Batrachia</taxon>
        <taxon>Caudata</taxon>
        <taxon>Salamandroidea</taxon>
        <taxon>Salamandridae</taxon>
        <taxon>Pleurodelinae</taxon>
        <taxon>Pleurodeles</taxon>
    </lineage>
</organism>
<comment type="caution">
    <text evidence="1">The sequence shown here is derived from an EMBL/GenBank/DDBJ whole genome shotgun (WGS) entry which is preliminary data.</text>
</comment>
<name>A0AAV7TYD2_PLEWA</name>
<gene>
    <name evidence="1" type="ORF">NDU88_006391</name>
</gene>
<reference evidence="1" key="1">
    <citation type="journal article" date="2022" name="bioRxiv">
        <title>Sequencing and chromosome-scale assembly of the giantPleurodeles waltlgenome.</title>
        <authorList>
            <person name="Brown T."/>
            <person name="Elewa A."/>
            <person name="Iarovenko S."/>
            <person name="Subramanian E."/>
            <person name="Araus A.J."/>
            <person name="Petzold A."/>
            <person name="Susuki M."/>
            <person name="Suzuki K.-i.T."/>
            <person name="Hayashi T."/>
            <person name="Toyoda A."/>
            <person name="Oliveira C."/>
            <person name="Osipova E."/>
            <person name="Leigh N.D."/>
            <person name="Simon A."/>
            <person name="Yun M.H."/>
        </authorList>
    </citation>
    <scope>NUCLEOTIDE SEQUENCE</scope>
    <source>
        <strain evidence="1">20211129_DDA</strain>
        <tissue evidence="1">Liver</tissue>
    </source>
</reference>
<accession>A0AAV7TYD2</accession>
<keyword evidence="2" id="KW-1185">Reference proteome</keyword>